<keyword evidence="2" id="KW-1185">Reference proteome</keyword>
<evidence type="ECO:0000313" key="1">
    <source>
        <dbReference type="EMBL" id="VEL36095.1"/>
    </source>
</evidence>
<organism evidence="1 2">
    <name type="scientific">Protopolystoma xenopodis</name>
    <dbReference type="NCBI Taxonomy" id="117903"/>
    <lineage>
        <taxon>Eukaryota</taxon>
        <taxon>Metazoa</taxon>
        <taxon>Spiralia</taxon>
        <taxon>Lophotrochozoa</taxon>
        <taxon>Platyhelminthes</taxon>
        <taxon>Monogenea</taxon>
        <taxon>Polyopisthocotylea</taxon>
        <taxon>Polystomatidea</taxon>
        <taxon>Polystomatidae</taxon>
        <taxon>Protopolystoma</taxon>
    </lineage>
</organism>
<comment type="caution">
    <text evidence="1">The sequence shown here is derived from an EMBL/GenBank/DDBJ whole genome shotgun (WGS) entry which is preliminary data.</text>
</comment>
<sequence length="106" mass="11566">MAFLQVSATFYGVPAQKPTAAGIPILWLSTDSLLTSKPKEHRQQRFPSRPLELADSVNPNEPVVALSCGPLPFCNPTPMRTLDLMLVIPPFVCVPPSFALLCCSRD</sequence>
<accession>A0A448XGM9</accession>
<name>A0A448XGM9_9PLAT</name>
<evidence type="ECO:0000313" key="2">
    <source>
        <dbReference type="Proteomes" id="UP000784294"/>
    </source>
</evidence>
<gene>
    <name evidence="1" type="ORF">PXEA_LOCUS29535</name>
</gene>
<dbReference type="AlphaFoldDB" id="A0A448XGM9"/>
<reference evidence="1" key="1">
    <citation type="submission" date="2018-11" db="EMBL/GenBank/DDBJ databases">
        <authorList>
            <consortium name="Pathogen Informatics"/>
        </authorList>
    </citation>
    <scope>NUCLEOTIDE SEQUENCE</scope>
</reference>
<dbReference type="EMBL" id="CAAALY010251391">
    <property type="protein sequence ID" value="VEL36095.1"/>
    <property type="molecule type" value="Genomic_DNA"/>
</dbReference>
<protein>
    <submittedName>
        <fullName evidence="1">Uncharacterized protein</fullName>
    </submittedName>
</protein>
<dbReference type="Proteomes" id="UP000784294">
    <property type="component" value="Unassembled WGS sequence"/>
</dbReference>
<proteinExistence type="predicted"/>